<feature type="transmembrane region" description="Helical" evidence="7">
    <location>
        <begin position="98"/>
        <end position="119"/>
    </location>
</feature>
<accession>A0A6A2YJH3</accession>
<evidence type="ECO:0000256" key="7">
    <source>
        <dbReference type="SAM" id="Phobius"/>
    </source>
</evidence>
<evidence type="ECO:0000256" key="4">
    <source>
        <dbReference type="ARBA" id="ARBA00022989"/>
    </source>
</evidence>
<dbReference type="InterPro" id="IPR015414">
    <property type="entry name" value="TMEM64"/>
</dbReference>
<keyword evidence="2" id="KW-1003">Cell membrane</keyword>
<sequence length="502" mass="54867">MGSDKCGLVIPGKVEEGSRARSWLNQAAIDLVAARTNAGGIGSVLVSQHGEFLDLGKGGSWAMGSCNDIGRSYVISKLRNYSKFLAVAIASERSGFKACVLGLFLAYCACMLWALALNYCINALRMSQWNGLYYADSFSASTCSFIAIQHVELPPFGDFGPFGGVRFGILPITFGMVYVGTTLKDLSDVTYGWDGVSPSHQVIMAFGFIISVAKGALEKALAESAKQEMILAPSMLPIVADNSAIDLHRPFWSWIFLHFDSTCFGLGNLQSFEWTRLRVDTIGYVVYCNALQVVLPSAKSGVELKPQVDAFSKYGAEGVIASGPAPMKSGFDFASPCFFPRNAIKQTTCPGDTTVSQMGVDELEETPPSYASILSDKPNRNDTTSDNQLDEDEDLIIGTHLIMPSIQIFERAYRLMEASMSRITVLKLLGRNVGLHALANKTFPLWGPLQPFTLMDLKKGYFTARFQNEVLVEKDHLRPISDCSTLSFSTSHAYPSIVMVWI</sequence>
<keyword evidence="5 7" id="KW-0472">Membrane</keyword>
<dbReference type="PANTHER" id="PTHR12677:SF24">
    <property type="entry name" value="OS07G0655900 PROTEIN"/>
    <property type="match status" value="1"/>
</dbReference>
<evidence type="ECO:0000256" key="5">
    <source>
        <dbReference type="ARBA" id="ARBA00023136"/>
    </source>
</evidence>
<evidence type="ECO:0000256" key="6">
    <source>
        <dbReference type="SAM" id="MobiDB-lite"/>
    </source>
</evidence>
<comment type="caution">
    <text evidence="8">The sequence shown here is derived from an EMBL/GenBank/DDBJ whole genome shotgun (WGS) entry which is preliminary data.</text>
</comment>
<evidence type="ECO:0000256" key="3">
    <source>
        <dbReference type="ARBA" id="ARBA00022692"/>
    </source>
</evidence>
<protein>
    <submittedName>
        <fullName evidence="8">Uncharacterized protein</fullName>
    </submittedName>
</protein>
<evidence type="ECO:0000313" key="9">
    <source>
        <dbReference type="Proteomes" id="UP000436088"/>
    </source>
</evidence>
<reference evidence="8" key="1">
    <citation type="submission" date="2019-09" db="EMBL/GenBank/DDBJ databases">
        <title>Draft genome information of white flower Hibiscus syriacus.</title>
        <authorList>
            <person name="Kim Y.-M."/>
        </authorList>
    </citation>
    <scope>NUCLEOTIDE SEQUENCE [LARGE SCALE GENOMIC DNA]</scope>
    <source>
        <strain evidence="8">YM2019G1</strain>
    </source>
</reference>
<dbReference type="GO" id="GO:0005886">
    <property type="term" value="C:plasma membrane"/>
    <property type="evidence" value="ECO:0007669"/>
    <property type="project" value="UniProtKB-SubCell"/>
</dbReference>
<keyword evidence="3 7" id="KW-0812">Transmembrane</keyword>
<dbReference type="AlphaFoldDB" id="A0A6A2YJH3"/>
<gene>
    <name evidence="8" type="ORF">F3Y22_tig00111594pilonHSYRG00002</name>
</gene>
<feature type="region of interest" description="Disordered" evidence="6">
    <location>
        <begin position="369"/>
        <end position="390"/>
    </location>
</feature>
<evidence type="ECO:0000256" key="1">
    <source>
        <dbReference type="ARBA" id="ARBA00004651"/>
    </source>
</evidence>
<evidence type="ECO:0000313" key="8">
    <source>
        <dbReference type="EMBL" id="KAE8676454.1"/>
    </source>
</evidence>
<organism evidence="8 9">
    <name type="scientific">Hibiscus syriacus</name>
    <name type="common">Rose of Sharon</name>
    <dbReference type="NCBI Taxonomy" id="106335"/>
    <lineage>
        <taxon>Eukaryota</taxon>
        <taxon>Viridiplantae</taxon>
        <taxon>Streptophyta</taxon>
        <taxon>Embryophyta</taxon>
        <taxon>Tracheophyta</taxon>
        <taxon>Spermatophyta</taxon>
        <taxon>Magnoliopsida</taxon>
        <taxon>eudicotyledons</taxon>
        <taxon>Gunneridae</taxon>
        <taxon>Pentapetalae</taxon>
        <taxon>rosids</taxon>
        <taxon>malvids</taxon>
        <taxon>Malvales</taxon>
        <taxon>Malvaceae</taxon>
        <taxon>Malvoideae</taxon>
        <taxon>Hibiscus</taxon>
    </lineage>
</organism>
<evidence type="ECO:0000256" key="2">
    <source>
        <dbReference type="ARBA" id="ARBA00022475"/>
    </source>
</evidence>
<dbReference type="Proteomes" id="UP000436088">
    <property type="component" value="Unassembled WGS sequence"/>
</dbReference>
<keyword evidence="9" id="KW-1185">Reference proteome</keyword>
<name>A0A6A2YJH3_HIBSY</name>
<comment type="subcellular location">
    <subcellularLocation>
        <location evidence="1">Cell membrane</location>
        <topology evidence="1">Multi-pass membrane protein</topology>
    </subcellularLocation>
</comment>
<dbReference type="PANTHER" id="PTHR12677">
    <property type="entry name" value="GOLGI APPARATUS MEMBRANE PROTEIN TVP38-RELATED"/>
    <property type="match status" value="1"/>
</dbReference>
<keyword evidence="4 7" id="KW-1133">Transmembrane helix</keyword>
<proteinExistence type="predicted"/>
<dbReference type="EMBL" id="VEPZ02001380">
    <property type="protein sequence ID" value="KAE8676454.1"/>
    <property type="molecule type" value="Genomic_DNA"/>
</dbReference>